<feature type="region of interest" description="Disordered" evidence="1">
    <location>
        <begin position="167"/>
        <end position="190"/>
    </location>
</feature>
<feature type="compositionally biased region" description="Polar residues" evidence="1">
    <location>
        <begin position="44"/>
        <end position="91"/>
    </location>
</feature>
<feature type="compositionally biased region" description="Polar residues" evidence="1">
    <location>
        <begin position="902"/>
        <end position="914"/>
    </location>
</feature>
<feature type="compositionally biased region" description="Basic residues" evidence="1">
    <location>
        <begin position="645"/>
        <end position="660"/>
    </location>
</feature>
<feature type="region of interest" description="Disordered" evidence="1">
    <location>
        <begin position="1010"/>
        <end position="1058"/>
    </location>
</feature>
<dbReference type="EnsemblMetazoa" id="AAEL027189-RB">
    <property type="protein sequence ID" value="AAEL027189-PB"/>
    <property type="gene ID" value="AAEL027189"/>
</dbReference>
<dbReference type="OrthoDB" id="8197936at2759"/>
<name>A0A6I8TV31_AEDAE</name>
<feature type="region of interest" description="Disordered" evidence="1">
    <location>
        <begin position="1"/>
        <end position="92"/>
    </location>
</feature>
<feature type="compositionally biased region" description="Basic and acidic residues" evidence="1">
    <location>
        <begin position="633"/>
        <end position="644"/>
    </location>
</feature>
<reference evidence="2" key="2">
    <citation type="submission" date="2020-05" db="UniProtKB">
        <authorList>
            <consortium name="EnsemblMetazoa"/>
        </authorList>
    </citation>
    <scope>IDENTIFICATION</scope>
    <source>
        <strain evidence="2">LVP_AGWG</strain>
    </source>
</reference>
<dbReference type="AlphaFoldDB" id="A0A6I8TV31"/>
<feature type="region of interest" description="Disordered" evidence="1">
    <location>
        <begin position="448"/>
        <end position="540"/>
    </location>
</feature>
<feature type="compositionally biased region" description="Low complexity" evidence="1">
    <location>
        <begin position="12"/>
        <end position="25"/>
    </location>
</feature>
<feature type="compositionally biased region" description="Basic residues" evidence="1">
    <location>
        <begin position="1"/>
        <end position="10"/>
    </location>
</feature>
<keyword evidence="3" id="KW-1185">Reference proteome</keyword>
<evidence type="ECO:0000256" key="1">
    <source>
        <dbReference type="SAM" id="MobiDB-lite"/>
    </source>
</evidence>
<feature type="compositionally biased region" description="Low complexity" evidence="1">
    <location>
        <begin position="171"/>
        <end position="184"/>
    </location>
</feature>
<reference evidence="2 3" key="1">
    <citation type="submission" date="2017-06" db="EMBL/GenBank/DDBJ databases">
        <title>Aedes aegypti genome working group (AGWG) sequencing and assembly.</title>
        <authorList>
            <consortium name="Aedes aegypti Genome Working Group (AGWG)"/>
            <person name="Matthews B.J."/>
        </authorList>
    </citation>
    <scope>NUCLEOTIDE SEQUENCE [LARGE SCALE GENOMIC DNA]</scope>
    <source>
        <strain evidence="2 3">LVP_AGWG</strain>
    </source>
</reference>
<dbReference type="Proteomes" id="UP000008820">
    <property type="component" value="Chromosome 3"/>
</dbReference>
<feature type="compositionally biased region" description="Polar residues" evidence="1">
    <location>
        <begin position="463"/>
        <end position="502"/>
    </location>
</feature>
<evidence type="ECO:0000313" key="2">
    <source>
        <dbReference type="EnsemblMetazoa" id="AAEL027189-PB"/>
    </source>
</evidence>
<sequence length="1058" mass="117307">MAKGAKKKTKWVSLSLASATASVPPSEHEAASESSRGTKKPTYSRVNSCSESTVSNIERKSAWNTNGYSRSQSTEGYNGQTYPNGYQTHPSRNYPAHFKSHYNRSSYYHNGCRRPHYNSYHDRNRSNNANEPYSEQNSAVIINDEEYTKITTPRQDVLFKKGYLSRPKKYTTTPTNTNESGTATGNSSVNGATTDGSEAAIGSGTVSTAESVTSDSTYLTDGHLLDYPAPLPYFGYIDQSGVLVMNGFAVDNSGFSYMNGGQTYIYPPNYHCPSSSFNEGGPTENADELDPAASICDPNQATELLDGVSETAPTINGLEALESDARFNGIPEETVEGLVNGNDGEDSNQQVPQQQSMLSPLDGSYDYAQFYNALYYPGCMVAPFPVLGNEMYYDQFGGVSEEEQARQQSFRKRKKRYRNWDEYPPTFYPDGTVDTMYQYPQVSCFSDNGISEPTEVPADVSVSEPNPSDRTVTTLPPITENVDTTNQNSSELPSSHQTEPRASSSRSSHPPNTQKVEDSSNSITVCQPSGKPRSHVQKTRKKDLIEMTRAFAEQNIDLTRPVSLYKSSDEKASETNEWKTVRNGKEITIKEDRQVESKSTIKKNKEESEPVANEKLFFDDCKPDQTIATGVSDETKRGKKDVASKKGKKTAKAKGKKQKKPGSSAQHTGFEVIEPEFFSKTKIEEPPVSYHEKVDADDEEDQASNNNEHEAVQISNSNESESIDSMLVIEQSMEEDGADDDDEQCLENDLQGIQLSDLQIEECCPESEECHQNEEEVKQSIGSESQESEILSVSEQLIIQNSTPDVEANVEMHINVEVHEVPPLDSTEANEADGSATTSNQANTEDIDLIETKLMVDCNLPLHPTESTSVTQLDEFEVEVEEEEQKCKHFSSDQYSEDFDSGVQSPAAFTNSSSDSKDRKFSASSTGSQDIHLTDAVTRWLSETLNNKKLEEMFVLPENPLLLHRIYSYNYNVLNGDDTLVLSSDTYSSSSEDEVDDSVDSDYMSDVQVKNREQNGGPEGQQKTELKKDQLAKQTANGHCLLKGGDHSNHKQKRCIIM</sequence>
<feature type="region of interest" description="Disordered" evidence="1">
    <location>
        <begin position="890"/>
        <end position="928"/>
    </location>
</feature>
<dbReference type="EnsemblMetazoa" id="AAEL027189-RD">
    <property type="protein sequence ID" value="AAEL027189-PD"/>
    <property type="gene ID" value="AAEL027189"/>
</dbReference>
<feature type="region of interest" description="Disordered" evidence="1">
    <location>
        <begin position="825"/>
        <end position="844"/>
    </location>
</feature>
<protein>
    <submittedName>
        <fullName evidence="2">Uncharacterized protein</fullName>
    </submittedName>
</protein>
<feature type="region of interest" description="Disordered" evidence="1">
    <location>
        <begin position="590"/>
        <end position="722"/>
    </location>
</feature>
<feature type="compositionally biased region" description="Polar residues" evidence="1">
    <location>
        <begin position="509"/>
        <end position="527"/>
    </location>
</feature>
<proteinExistence type="predicted"/>
<feature type="compositionally biased region" description="Polar residues" evidence="1">
    <location>
        <begin position="835"/>
        <end position="844"/>
    </location>
</feature>
<accession>A0A6I8TV31</accession>
<dbReference type="EnsemblMetazoa" id="AAEL027189-RA">
    <property type="protein sequence ID" value="AAEL027189-PA"/>
    <property type="gene ID" value="AAEL027189"/>
</dbReference>
<evidence type="ECO:0000313" key="3">
    <source>
        <dbReference type="Proteomes" id="UP000008820"/>
    </source>
</evidence>
<dbReference type="EnsemblMetazoa" id="AAEL027189-RE">
    <property type="protein sequence ID" value="AAEL027189-PE"/>
    <property type="gene ID" value="AAEL027189"/>
</dbReference>
<gene>
    <name evidence="2" type="primary">5569487</name>
</gene>
<organism evidence="2 3">
    <name type="scientific">Aedes aegypti</name>
    <name type="common">Yellowfever mosquito</name>
    <name type="synonym">Culex aegypti</name>
    <dbReference type="NCBI Taxonomy" id="7159"/>
    <lineage>
        <taxon>Eukaryota</taxon>
        <taxon>Metazoa</taxon>
        <taxon>Ecdysozoa</taxon>
        <taxon>Arthropoda</taxon>
        <taxon>Hexapoda</taxon>
        <taxon>Insecta</taxon>
        <taxon>Pterygota</taxon>
        <taxon>Neoptera</taxon>
        <taxon>Endopterygota</taxon>
        <taxon>Diptera</taxon>
        <taxon>Nematocera</taxon>
        <taxon>Culicoidea</taxon>
        <taxon>Culicidae</taxon>
        <taxon>Culicinae</taxon>
        <taxon>Aedini</taxon>
        <taxon>Aedes</taxon>
        <taxon>Stegomyia</taxon>
    </lineage>
</organism>
<feature type="compositionally biased region" description="Basic and acidic residues" evidence="1">
    <location>
        <begin position="677"/>
        <end position="694"/>
    </location>
</feature>
<dbReference type="InParanoid" id="A0A6I8TV31"/>
<feature type="compositionally biased region" description="Basic and acidic residues" evidence="1">
    <location>
        <begin position="1022"/>
        <end position="1031"/>
    </location>
</feature>